<reference evidence="3 4" key="2">
    <citation type="submission" date="2012-06" db="EMBL/GenBank/DDBJ databases">
        <authorList>
            <person name="Fiebig A."/>
        </authorList>
    </citation>
    <scope>NUCLEOTIDE SEQUENCE [LARGE SCALE GENOMIC DNA]</scope>
    <source>
        <strain evidence="3 4">DFL-43</strain>
    </source>
</reference>
<evidence type="ECO:0000256" key="1">
    <source>
        <dbReference type="SAM" id="MobiDB-lite"/>
    </source>
</evidence>
<evidence type="ECO:0008006" key="5">
    <source>
        <dbReference type="Google" id="ProtNLM"/>
    </source>
</evidence>
<evidence type="ECO:0000313" key="3">
    <source>
        <dbReference type="EMBL" id="EDQ32628.2"/>
    </source>
</evidence>
<keyword evidence="2" id="KW-0812">Transmembrane</keyword>
<reference evidence="3 4" key="1">
    <citation type="submission" date="2007-10" db="EMBL/GenBank/DDBJ databases">
        <authorList>
            <person name="Wagner-Dobler I."/>
            <person name="Ferriera S."/>
            <person name="Johnson J."/>
            <person name="Kravitz S."/>
            <person name="Beeson K."/>
            <person name="Sutton G."/>
            <person name="Rogers Y.-H."/>
            <person name="Friedman R."/>
            <person name="Frazier M."/>
            <person name="Venter J.C."/>
        </authorList>
    </citation>
    <scope>NUCLEOTIDE SEQUENCE [LARGE SCALE GENOMIC DNA]</scope>
    <source>
        <strain evidence="3 4">DFL-43</strain>
    </source>
</reference>
<evidence type="ECO:0000256" key="2">
    <source>
        <dbReference type="SAM" id="Phobius"/>
    </source>
</evidence>
<feature type="transmembrane region" description="Helical" evidence="2">
    <location>
        <begin position="20"/>
        <end position="37"/>
    </location>
</feature>
<feature type="transmembrane region" description="Helical" evidence="2">
    <location>
        <begin position="43"/>
        <end position="60"/>
    </location>
</feature>
<dbReference type="EMBL" id="ABIA03000002">
    <property type="protein sequence ID" value="EDQ32628.2"/>
    <property type="molecule type" value="Genomic_DNA"/>
</dbReference>
<comment type="caution">
    <text evidence="3">The sequence shown here is derived from an EMBL/GenBank/DDBJ whole genome shotgun (WGS) entry which is preliminary data.</text>
</comment>
<protein>
    <recommendedName>
        <fullName evidence="5">DUF3329 domain-containing protein</fullName>
    </recommendedName>
</protein>
<dbReference type="STRING" id="411684.HPDFL43_03756"/>
<gene>
    <name evidence="3" type="ORF">HPDFL43_03756</name>
</gene>
<keyword evidence="2" id="KW-0472">Membrane</keyword>
<sequence>MRLVLVDFRHPFFKPMTRRVVIITLMAAWTVFEFVAGSDAWGIFFGALTAYVAWGFFLSGHPDEPEPKPDETEAKSAESDQSDPPISQ</sequence>
<proteinExistence type="predicted"/>
<name>A9DAR9_HOEPD</name>
<dbReference type="HOGENOM" id="CLU_185305_1_1_5"/>
<dbReference type="AlphaFoldDB" id="A9DAR9"/>
<dbReference type="RefSeq" id="WP_156970213.1">
    <property type="nucleotide sequence ID" value="NZ_CM002917.1"/>
</dbReference>
<keyword evidence="2" id="KW-1133">Transmembrane helix</keyword>
<evidence type="ECO:0000313" key="4">
    <source>
        <dbReference type="Proteomes" id="UP000004291"/>
    </source>
</evidence>
<dbReference type="eggNOG" id="ENOG5033CHP">
    <property type="taxonomic scope" value="Bacteria"/>
</dbReference>
<dbReference type="OrthoDB" id="7362327at2"/>
<keyword evidence="4" id="KW-1185">Reference proteome</keyword>
<feature type="region of interest" description="Disordered" evidence="1">
    <location>
        <begin position="62"/>
        <end position="88"/>
    </location>
</feature>
<dbReference type="Proteomes" id="UP000004291">
    <property type="component" value="Chromosome"/>
</dbReference>
<organism evidence="3 4">
    <name type="scientific">Hoeflea phototrophica (strain DSM 17068 / NCIMB 14078 / DFL-43)</name>
    <dbReference type="NCBI Taxonomy" id="411684"/>
    <lineage>
        <taxon>Bacteria</taxon>
        <taxon>Pseudomonadati</taxon>
        <taxon>Pseudomonadota</taxon>
        <taxon>Alphaproteobacteria</taxon>
        <taxon>Hyphomicrobiales</taxon>
        <taxon>Rhizobiaceae</taxon>
        <taxon>Hoeflea</taxon>
    </lineage>
</organism>
<feature type="compositionally biased region" description="Basic and acidic residues" evidence="1">
    <location>
        <begin position="62"/>
        <end position="78"/>
    </location>
</feature>
<accession>A9DAR9</accession>